<name>A0ABD2AY81_VESSQ</name>
<protein>
    <submittedName>
        <fullName evidence="1">Uncharacterized protein</fullName>
    </submittedName>
</protein>
<evidence type="ECO:0000313" key="2">
    <source>
        <dbReference type="Proteomes" id="UP001607302"/>
    </source>
</evidence>
<sequence length="95" mass="11376">MDWIGFSALVRSNLSFHKSYLFIICWTINEKFFVHFFNESVLQRRQRGSSAQKYEVEKFQFNTIHMDLMFLFYIHGQRGRGKVWAPAPCDSFSVR</sequence>
<dbReference type="AlphaFoldDB" id="A0ABD2AY81"/>
<evidence type="ECO:0000313" key="1">
    <source>
        <dbReference type="EMBL" id="KAL2725272.1"/>
    </source>
</evidence>
<accession>A0ABD2AY81</accession>
<organism evidence="1 2">
    <name type="scientific">Vespula squamosa</name>
    <name type="common">Southern yellow jacket</name>
    <name type="synonym">Wasp</name>
    <dbReference type="NCBI Taxonomy" id="30214"/>
    <lineage>
        <taxon>Eukaryota</taxon>
        <taxon>Metazoa</taxon>
        <taxon>Ecdysozoa</taxon>
        <taxon>Arthropoda</taxon>
        <taxon>Hexapoda</taxon>
        <taxon>Insecta</taxon>
        <taxon>Pterygota</taxon>
        <taxon>Neoptera</taxon>
        <taxon>Endopterygota</taxon>
        <taxon>Hymenoptera</taxon>
        <taxon>Apocrita</taxon>
        <taxon>Aculeata</taxon>
        <taxon>Vespoidea</taxon>
        <taxon>Vespidae</taxon>
        <taxon>Vespinae</taxon>
        <taxon>Vespula</taxon>
    </lineage>
</organism>
<gene>
    <name evidence="1" type="ORF">V1478_007945</name>
</gene>
<dbReference type="EMBL" id="JAUDFV010000138">
    <property type="protein sequence ID" value="KAL2725272.1"/>
    <property type="molecule type" value="Genomic_DNA"/>
</dbReference>
<comment type="caution">
    <text evidence="1">The sequence shown here is derived from an EMBL/GenBank/DDBJ whole genome shotgun (WGS) entry which is preliminary data.</text>
</comment>
<reference evidence="1 2" key="1">
    <citation type="journal article" date="2024" name="Ann. Entomol. Soc. Am.">
        <title>Genomic analyses of the southern and eastern yellowjacket wasps (Hymenoptera: Vespidae) reveal evolutionary signatures of social life.</title>
        <authorList>
            <person name="Catto M.A."/>
            <person name="Caine P.B."/>
            <person name="Orr S.E."/>
            <person name="Hunt B.G."/>
            <person name="Goodisman M.A.D."/>
        </authorList>
    </citation>
    <scope>NUCLEOTIDE SEQUENCE [LARGE SCALE GENOMIC DNA]</scope>
    <source>
        <strain evidence="1">233</strain>
        <tissue evidence="1">Head and thorax</tissue>
    </source>
</reference>
<proteinExistence type="predicted"/>
<dbReference type="Proteomes" id="UP001607302">
    <property type="component" value="Unassembled WGS sequence"/>
</dbReference>
<keyword evidence="2" id="KW-1185">Reference proteome</keyword>